<name>A0A0H3DN58_MYCPB</name>
<dbReference type="GeneID" id="66608981"/>
<protein>
    <submittedName>
        <fullName evidence="2">Uncharacterized protein</fullName>
    </submittedName>
</protein>
<dbReference type="eggNOG" id="ENOG5030N74">
    <property type="taxonomic scope" value="Bacteria"/>
</dbReference>
<dbReference type="HOGENOM" id="CLU_1076985_0_0_14"/>
<evidence type="ECO:0000256" key="1">
    <source>
        <dbReference type="SAM" id="Phobius"/>
    </source>
</evidence>
<feature type="transmembrane region" description="Helical" evidence="1">
    <location>
        <begin position="38"/>
        <end position="61"/>
    </location>
</feature>
<evidence type="ECO:0000313" key="2">
    <source>
        <dbReference type="EMBL" id="ADK87138.1"/>
    </source>
</evidence>
<keyword evidence="1" id="KW-0812">Transmembrane</keyword>
<keyword evidence="1" id="KW-0472">Membrane</keyword>
<sequence>MHYSYSFKEYIERFAKKVNSIDSEYFEFSSYIERMRTVFGLLIALICFSNVLCFLFIATWFSTKGFGQHYRALIFTLFIPFVTSLLANIIFINLNRAFREYFKISSKSRSFLVICAFSSLPIVNIWLMLWWVAMIKRFTSNYAFAIFDKYNGLTSGVFIFDFADNVNFEGKLVSFDNTKDTNRDFVHFYSEAKLKRDKITLQTNPIPHERMYVNRMYYQQKLSMGANQNSPSTAFANLKRYVEHKQQKIIKIKQFILT</sequence>
<evidence type="ECO:0000313" key="3">
    <source>
        <dbReference type="Proteomes" id="UP000007756"/>
    </source>
</evidence>
<organism evidence="2 3">
    <name type="scientific">Mycoplasmoides pneumoniae (strain ATCC 15531 / DSM 23978 / CIP 103766 / NBRC 14401 / NCTC 10119 / FH)</name>
    <name type="common">Mycoplasma pneumoniae</name>
    <dbReference type="NCBI Taxonomy" id="722438"/>
    <lineage>
        <taxon>Bacteria</taxon>
        <taxon>Bacillati</taxon>
        <taxon>Mycoplasmatota</taxon>
        <taxon>Mycoplasmoidales</taxon>
        <taxon>Mycoplasmoidaceae</taxon>
        <taxon>Mycoplasmoides</taxon>
    </lineage>
</organism>
<dbReference type="EMBL" id="CP002077">
    <property type="protein sequence ID" value="ADK87138.1"/>
    <property type="molecule type" value="Genomic_DNA"/>
</dbReference>
<dbReference type="KEGG" id="mpj:MPNE_0418"/>
<reference evidence="2 3" key="1">
    <citation type="journal article" date="2010" name="Appl. Environ. Microbiol.">
        <title>Targeted chromosomal knockouts in Mycoplasma pneumoniae.</title>
        <authorList>
            <person name="Krishnakumar R."/>
            <person name="Assad-Garcia N."/>
            <person name="Benders G.A."/>
            <person name="Phan Q."/>
            <person name="Montague M.G."/>
            <person name="Glass J.I."/>
        </authorList>
    </citation>
    <scope>NUCLEOTIDE SEQUENCE [LARGE SCALE GENOMIC DNA]</scope>
    <source>
        <strain evidence="3">ATCC 15531 / DSM 22911 / NBRC 14401 / NCTC 10119 / FH</strain>
    </source>
</reference>
<dbReference type="STRING" id="722438.F539_02020"/>
<dbReference type="PATRIC" id="fig|722438.3.peg.400"/>
<dbReference type="RefSeq" id="WP_014325484.1">
    <property type="nucleotide sequence ID" value="NZ_CP010546.1"/>
</dbReference>
<dbReference type="Proteomes" id="UP000007756">
    <property type="component" value="Chromosome"/>
</dbReference>
<proteinExistence type="predicted"/>
<feature type="transmembrane region" description="Helical" evidence="1">
    <location>
        <begin position="73"/>
        <end position="91"/>
    </location>
</feature>
<feature type="transmembrane region" description="Helical" evidence="1">
    <location>
        <begin position="111"/>
        <end position="133"/>
    </location>
</feature>
<keyword evidence="1" id="KW-1133">Transmembrane helix</keyword>
<dbReference type="PaxDb" id="722438-MPNE_0418"/>
<gene>
    <name evidence="2" type="ordered locus">MPNE_0418</name>
</gene>
<dbReference type="AlphaFoldDB" id="A0A0H3DN58"/>
<accession>A0A0H3DN58</accession>